<dbReference type="EMBL" id="GL377569">
    <property type="protein sequence ID" value="EFJ34292.1"/>
    <property type="molecule type" value="Genomic_DNA"/>
</dbReference>
<dbReference type="InParanoid" id="D8QYS7"/>
<keyword evidence="3" id="KW-1185">Reference proteome</keyword>
<reference evidence="2 3" key="1">
    <citation type="journal article" date="2011" name="Science">
        <title>The Selaginella genome identifies genetic changes associated with the evolution of vascular plants.</title>
        <authorList>
            <person name="Banks J.A."/>
            <person name="Nishiyama T."/>
            <person name="Hasebe M."/>
            <person name="Bowman J.L."/>
            <person name="Gribskov M."/>
            <person name="dePamphilis C."/>
            <person name="Albert V.A."/>
            <person name="Aono N."/>
            <person name="Aoyama T."/>
            <person name="Ambrose B.A."/>
            <person name="Ashton N.W."/>
            <person name="Axtell M.J."/>
            <person name="Barker E."/>
            <person name="Barker M.S."/>
            <person name="Bennetzen J.L."/>
            <person name="Bonawitz N.D."/>
            <person name="Chapple C."/>
            <person name="Cheng C."/>
            <person name="Correa L.G."/>
            <person name="Dacre M."/>
            <person name="DeBarry J."/>
            <person name="Dreyer I."/>
            <person name="Elias M."/>
            <person name="Engstrom E.M."/>
            <person name="Estelle M."/>
            <person name="Feng L."/>
            <person name="Finet C."/>
            <person name="Floyd S.K."/>
            <person name="Frommer W.B."/>
            <person name="Fujita T."/>
            <person name="Gramzow L."/>
            <person name="Gutensohn M."/>
            <person name="Harholt J."/>
            <person name="Hattori M."/>
            <person name="Heyl A."/>
            <person name="Hirai T."/>
            <person name="Hiwatashi Y."/>
            <person name="Ishikawa M."/>
            <person name="Iwata M."/>
            <person name="Karol K.G."/>
            <person name="Koehler B."/>
            <person name="Kolukisaoglu U."/>
            <person name="Kubo M."/>
            <person name="Kurata T."/>
            <person name="Lalonde S."/>
            <person name="Li K."/>
            <person name="Li Y."/>
            <person name="Litt A."/>
            <person name="Lyons E."/>
            <person name="Manning G."/>
            <person name="Maruyama T."/>
            <person name="Michael T.P."/>
            <person name="Mikami K."/>
            <person name="Miyazaki S."/>
            <person name="Morinaga S."/>
            <person name="Murata T."/>
            <person name="Mueller-Roeber B."/>
            <person name="Nelson D.R."/>
            <person name="Obara M."/>
            <person name="Oguri Y."/>
            <person name="Olmstead R.G."/>
            <person name="Onodera N."/>
            <person name="Petersen B.L."/>
            <person name="Pils B."/>
            <person name="Prigge M."/>
            <person name="Rensing S.A."/>
            <person name="Riano-Pachon D.M."/>
            <person name="Roberts A.W."/>
            <person name="Sato Y."/>
            <person name="Scheller H.V."/>
            <person name="Schulz B."/>
            <person name="Schulz C."/>
            <person name="Shakirov E.V."/>
            <person name="Shibagaki N."/>
            <person name="Shinohara N."/>
            <person name="Shippen D.E."/>
            <person name="Soerensen I."/>
            <person name="Sotooka R."/>
            <person name="Sugimoto N."/>
            <person name="Sugita M."/>
            <person name="Sumikawa N."/>
            <person name="Tanurdzic M."/>
            <person name="Theissen G."/>
            <person name="Ulvskov P."/>
            <person name="Wakazuki S."/>
            <person name="Weng J.K."/>
            <person name="Willats W.W."/>
            <person name="Wipf D."/>
            <person name="Wolf P.G."/>
            <person name="Yang L."/>
            <person name="Zimmer A.D."/>
            <person name="Zhu Q."/>
            <person name="Mitros T."/>
            <person name="Hellsten U."/>
            <person name="Loque D."/>
            <person name="Otillar R."/>
            <person name="Salamov A."/>
            <person name="Schmutz J."/>
            <person name="Shapiro H."/>
            <person name="Lindquist E."/>
            <person name="Lucas S."/>
            <person name="Rokhsar D."/>
            <person name="Grigoriev I.V."/>
        </authorList>
    </citation>
    <scope>NUCLEOTIDE SEQUENCE [LARGE SCALE GENOMIC DNA]</scope>
</reference>
<dbReference type="EMBL" id="GL377574">
    <property type="protein sequence ID" value="EFJ31308.1"/>
    <property type="molecule type" value="Genomic_DNA"/>
</dbReference>
<evidence type="ECO:0000313" key="3">
    <source>
        <dbReference type="Proteomes" id="UP000001514"/>
    </source>
</evidence>
<accession>D8QYS7</accession>
<dbReference type="Gramene" id="EFJ31308">
    <property type="protein sequence ID" value="EFJ31308"/>
    <property type="gene ID" value="SELMODRAFT_408917"/>
</dbReference>
<protein>
    <recommendedName>
        <fullName evidence="4">LisH domain-containing protein</fullName>
    </recommendedName>
</protein>
<sequence>MDDAARELMELKALITKTLEKRGVLARIRAELRANVFAAIEEQERADGDANAFSLIGGCNDRAKDLHSSQAGKWRRNSFVVQTNPRVLSIRKALEWLDMRVSGVPRGFSRAELQDKLGLNGTDESSPLLLKILDEYLKLEKRGGRGQALKQPSSSTGECIEQLRGLNIGS</sequence>
<proteinExistence type="predicted"/>
<dbReference type="KEGG" id="smo:SELMODRAFT_405503"/>
<evidence type="ECO:0000313" key="1">
    <source>
        <dbReference type="EMBL" id="EFJ31308.1"/>
    </source>
</evidence>
<dbReference type="Proteomes" id="UP000001514">
    <property type="component" value="Unassembled WGS sequence"/>
</dbReference>
<organism evidence="3">
    <name type="scientific">Selaginella moellendorffii</name>
    <name type="common">Spikemoss</name>
    <dbReference type="NCBI Taxonomy" id="88036"/>
    <lineage>
        <taxon>Eukaryota</taxon>
        <taxon>Viridiplantae</taxon>
        <taxon>Streptophyta</taxon>
        <taxon>Embryophyta</taxon>
        <taxon>Tracheophyta</taxon>
        <taxon>Lycopodiopsida</taxon>
        <taxon>Selaginellales</taxon>
        <taxon>Selaginellaceae</taxon>
        <taxon>Selaginella</taxon>
    </lineage>
</organism>
<dbReference type="KEGG" id="smo:SELMODRAFT_408917"/>
<dbReference type="STRING" id="88036.D8QYS7"/>
<dbReference type="Gramene" id="EFJ34292">
    <property type="protein sequence ID" value="EFJ34292"/>
    <property type="gene ID" value="SELMODRAFT_405503"/>
</dbReference>
<dbReference type="eggNOG" id="ENOG502QRFJ">
    <property type="taxonomic scope" value="Eukaryota"/>
</dbReference>
<dbReference type="FunCoup" id="D8QYS7">
    <property type="interactions" value="3611"/>
</dbReference>
<gene>
    <name evidence="2" type="ORF">SELMODRAFT_405503</name>
    <name evidence="1" type="ORF">SELMODRAFT_408917</name>
</gene>
<evidence type="ECO:0000313" key="2">
    <source>
        <dbReference type="EMBL" id="EFJ34292.1"/>
    </source>
</evidence>
<evidence type="ECO:0008006" key="4">
    <source>
        <dbReference type="Google" id="ProtNLM"/>
    </source>
</evidence>
<dbReference type="HOGENOM" id="CLU_071412_1_0_1"/>
<name>D8QYS7_SELML</name>
<dbReference type="AlphaFoldDB" id="D8QYS7"/>